<evidence type="ECO:0000313" key="4">
    <source>
        <dbReference type="EMBL" id="MBV4539906.1"/>
    </source>
</evidence>
<sequence length="244" mass="25237">MKPPVRRSSVKLVLAGSLPLALTACGPQEELYTVTQQSNYDSVAACVADQVPEPACNDAFKRALADYQRNAPTFFTKAECEAQFTPDGCQITVGGRYMPRMSGFELQTSAEVTQSQLDAGYAQGGGYGHVATAAVAGMLLAQMGNSAGRHYNAQPLYAYRDGTGQRHGLLGQRYGATGGGIQRVKQDEESNSSSSGGGGGGGYGGSSRNESRSATSASVTRGGFGSQATARSGWGGRSGSFFGG</sequence>
<dbReference type="PROSITE" id="PS51257">
    <property type="entry name" value="PROKAR_LIPOPROTEIN"/>
    <property type="match status" value="1"/>
</dbReference>
<evidence type="ECO:0000313" key="5">
    <source>
        <dbReference type="Proteomes" id="UP000628137"/>
    </source>
</evidence>
<feature type="chain" id="PRO_5043512654" evidence="2">
    <location>
        <begin position="25"/>
        <end position="244"/>
    </location>
</feature>
<keyword evidence="2" id="KW-0732">Signal</keyword>
<accession>A0A923K4C5</accession>
<feature type="signal peptide" evidence="2">
    <location>
        <begin position="1"/>
        <end position="24"/>
    </location>
</feature>
<evidence type="ECO:0000313" key="3">
    <source>
        <dbReference type="EMBL" id="MBC3468990.1"/>
    </source>
</evidence>
<proteinExistence type="predicted"/>
<dbReference type="EMBL" id="JABWRP020000002">
    <property type="protein sequence ID" value="MBV4539906.1"/>
    <property type="molecule type" value="Genomic_DNA"/>
</dbReference>
<evidence type="ECO:0000256" key="1">
    <source>
        <dbReference type="SAM" id="MobiDB-lite"/>
    </source>
</evidence>
<dbReference type="InterPro" id="IPR009576">
    <property type="entry name" value="Biofilm_formation_YgiB"/>
</dbReference>
<dbReference type="Pfam" id="PF06693">
    <property type="entry name" value="DUF1190"/>
    <property type="match status" value="1"/>
</dbReference>
<evidence type="ECO:0000256" key="2">
    <source>
        <dbReference type="SAM" id="SignalP"/>
    </source>
</evidence>
<protein>
    <submittedName>
        <fullName evidence="3">DUF1190 domain-containing protein</fullName>
    </submittedName>
</protein>
<dbReference type="EMBL" id="JABWRP010000001">
    <property type="protein sequence ID" value="MBC3468990.1"/>
    <property type="molecule type" value="Genomic_DNA"/>
</dbReference>
<reference evidence="3 5" key="1">
    <citation type="journal article" date="2020" name="Microorganisms">
        <title>Reliable Identification of Environmental Pseudomonas Isolates Using the rpoD Gene.</title>
        <authorList>
            <consortium name="The Broad Institute Genome Sequencing Platform"/>
            <person name="Girard L."/>
            <person name="Lood C."/>
            <person name="Rokni-Zadeh H."/>
            <person name="van Noort V."/>
            <person name="Lavigne R."/>
            <person name="De Mot R."/>
        </authorList>
    </citation>
    <scope>NUCLEOTIDE SEQUENCE</scope>
    <source>
        <strain evidence="3 5">RW4S2</strain>
    </source>
</reference>
<reference evidence="4" key="3">
    <citation type="submission" date="2021-06" db="EMBL/GenBank/DDBJ databases">
        <title>Updating the genus Pseudomonas: Description of 43 new species and partition of the Pseudomonas putida group.</title>
        <authorList>
            <person name="Girard L."/>
            <person name="Lood C."/>
            <person name="Vandamme P."/>
            <person name="Rokni-Zadeh H."/>
            <person name="Van Noort V."/>
            <person name="Hofte M."/>
            <person name="Lavigne R."/>
            <person name="De Mot R."/>
        </authorList>
    </citation>
    <scope>NUCLEOTIDE SEQUENCE</scope>
    <source>
        <strain evidence="4">RW4S2</strain>
    </source>
</reference>
<feature type="compositionally biased region" description="Gly residues" evidence="1">
    <location>
        <begin position="195"/>
        <end position="205"/>
    </location>
</feature>
<feature type="compositionally biased region" description="Gly residues" evidence="1">
    <location>
        <begin position="233"/>
        <end position="244"/>
    </location>
</feature>
<dbReference type="RefSeq" id="WP_186600878.1">
    <property type="nucleotide sequence ID" value="NZ_JABWRP020000002.1"/>
</dbReference>
<feature type="region of interest" description="Disordered" evidence="1">
    <location>
        <begin position="183"/>
        <end position="244"/>
    </location>
</feature>
<reference evidence="3" key="2">
    <citation type="submission" date="2020-07" db="EMBL/GenBank/DDBJ databases">
        <authorList>
            <person name="Lood C."/>
            <person name="Girard L."/>
        </authorList>
    </citation>
    <scope>NUCLEOTIDE SEQUENCE</scope>
    <source>
        <strain evidence="3">RW4S2</strain>
    </source>
</reference>
<gene>
    <name evidence="4" type="ORF">HU738_002470</name>
    <name evidence="3" type="ORF">HU738_00305</name>
</gene>
<organism evidence="3">
    <name type="scientific">Pseudomonas vlassakiae</name>
    <dbReference type="NCBI Taxonomy" id="485888"/>
    <lineage>
        <taxon>Bacteria</taxon>
        <taxon>Pseudomonadati</taxon>
        <taxon>Pseudomonadota</taxon>
        <taxon>Gammaproteobacteria</taxon>
        <taxon>Pseudomonadales</taxon>
        <taxon>Pseudomonadaceae</taxon>
        <taxon>Pseudomonas</taxon>
    </lineage>
</organism>
<dbReference type="Proteomes" id="UP000628137">
    <property type="component" value="Unassembled WGS sequence"/>
</dbReference>
<name>A0A923K4C5_9PSED</name>
<dbReference type="AlphaFoldDB" id="A0A923K4C5"/>
<keyword evidence="5" id="KW-1185">Reference proteome</keyword>
<comment type="caution">
    <text evidence="3">The sequence shown here is derived from an EMBL/GenBank/DDBJ whole genome shotgun (WGS) entry which is preliminary data.</text>
</comment>